<reference evidence="3 4" key="1">
    <citation type="submission" date="2016-04" db="EMBL/GenBank/DDBJ databases">
        <title>A degradative enzymes factory behind the ericoid mycorrhizal symbiosis.</title>
        <authorList>
            <consortium name="DOE Joint Genome Institute"/>
            <person name="Martino E."/>
            <person name="Morin E."/>
            <person name="Grelet G."/>
            <person name="Kuo A."/>
            <person name="Kohler A."/>
            <person name="Daghino S."/>
            <person name="Barry K."/>
            <person name="Choi C."/>
            <person name="Cichocki N."/>
            <person name="Clum A."/>
            <person name="Copeland A."/>
            <person name="Hainaut M."/>
            <person name="Haridas S."/>
            <person name="Labutti K."/>
            <person name="Lindquist E."/>
            <person name="Lipzen A."/>
            <person name="Khouja H.-R."/>
            <person name="Murat C."/>
            <person name="Ohm R."/>
            <person name="Olson A."/>
            <person name="Spatafora J."/>
            <person name="Veneault-Fourrey C."/>
            <person name="Henrissat B."/>
            <person name="Grigoriev I."/>
            <person name="Martin F."/>
            <person name="Perotto S."/>
        </authorList>
    </citation>
    <scope>NUCLEOTIDE SEQUENCE [LARGE SCALE GENOMIC DNA]</scope>
    <source>
        <strain evidence="3 4">F</strain>
    </source>
</reference>
<evidence type="ECO:0000313" key="4">
    <source>
        <dbReference type="Proteomes" id="UP000235786"/>
    </source>
</evidence>
<evidence type="ECO:0000259" key="2">
    <source>
        <dbReference type="Pfam" id="PF25053"/>
    </source>
</evidence>
<feature type="region of interest" description="Disordered" evidence="1">
    <location>
        <begin position="281"/>
        <end position="300"/>
    </location>
</feature>
<proteinExistence type="predicted"/>
<gene>
    <name evidence="3" type="ORF">L207DRAFT_584824</name>
</gene>
<keyword evidence="4" id="KW-1185">Reference proteome</keyword>
<name>A0A2J6RHA2_HYAVF</name>
<evidence type="ECO:0000313" key="3">
    <source>
        <dbReference type="EMBL" id="PMD37905.1"/>
    </source>
</evidence>
<protein>
    <recommendedName>
        <fullName evidence="2">DUF7791 domain-containing protein</fullName>
    </recommendedName>
</protein>
<dbReference type="Proteomes" id="UP000235786">
    <property type="component" value="Unassembled WGS sequence"/>
</dbReference>
<dbReference type="AlphaFoldDB" id="A0A2J6RHA2"/>
<dbReference type="PANTHER" id="PTHR10039:SF5">
    <property type="entry name" value="NACHT DOMAIN-CONTAINING PROTEIN"/>
    <property type="match status" value="1"/>
</dbReference>
<accession>A0A2J6RHA2</accession>
<evidence type="ECO:0000256" key="1">
    <source>
        <dbReference type="SAM" id="MobiDB-lite"/>
    </source>
</evidence>
<feature type="domain" description="DUF7791" evidence="2">
    <location>
        <begin position="72"/>
        <end position="224"/>
    </location>
</feature>
<organism evidence="3 4">
    <name type="scientific">Hyaloscypha variabilis (strain UAMH 11265 / GT02V1 / F)</name>
    <name type="common">Meliniomyces variabilis</name>
    <dbReference type="NCBI Taxonomy" id="1149755"/>
    <lineage>
        <taxon>Eukaryota</taxon>
        <taxon>Fungi</taxon>
        <taxon>Dikarya</taxon>
        <taxon>Ascomycota</taxon>
        <taxon>Pezizomycotina</taxon>
        <taxon>Leotiomycetes</taxon>
        <taxon>Helotiales</taxon>
        <taxon>Hyaloscyphaceae</taxon>
        <taxon>Hyaloscypha</taxon>
        <taxon>Hyaloscypha variabilis</taxon>
    </lineage>
</organism>
<sequence length="300" mass="35009">MNDLAIRSPNEARELVEEVIYRAEGVFLWVTLVIASLLSGLRNRDDILVLLKRLERLPPQLELLYDHMLSFVEPEYIVEASKTFQIFRAYNDFGSLYLERLYNALTADLPLIRGQSDEELKKARKGPVRLLELAPNIKANQILFYEPESLYEHMEIKLRTNCGGLLEIQRWRESDTVSYIHRTARDYIERHDVWAKLMVHVASIEPDFEPNASLLMSSVLDVKHHSLRDLPDAERLRRNLSSIWHDALRFAKRIETINPSIKIQLIHEFDRAATTLYKRANGNEENGPSELPHWSSYLDF</sequence>
<dbReference type="InterPro" id="IPR056693">
    <property type="entry name" value="DUF7791"/>
</dbReference>
<dbReference type="EMBL" id="KZ613948">
    <property type="protein sequence ID" value="PMD37905.1"/>
    <property type="molecule type" value="Genomic_DNA"/>
</dbReference>
<dbReference type="STRING" id="1149755.A0A2J6RHA2"/>
<dbReference type="OrthoDB" id="443402at2759"/>
<dbReference type="PANTHER" id="PTHR10039">
    <property type="entry name" value="AMELOGENIN"/>
    <property type="match status" value="1"/>
</dbReference>
<dbReference type="Pfam" id="PF25053">
    <property type="entry name" value="DUF7791"/>
    <property type="match status" value="1"/>
</dbReference>